<reference evidence="3 4" key="1">
    <citation type="submission" date="2019-03" db="EMBL/GenBank/DDBJ databases">
        <title>Draft Genome Sequence of Duganella callidus sp. nov., a Novel Duganella Species Isolated from Cultivated Soil.</title>
        <authorList>
            <person name="Raths R."/>
            <person name="Peta V."/>
            <person name="Bucking H."/>
        </authorList>
    </citation>
    <scope>NUCLEOTIDE SEQUENCE [LARGE SCALE GENOMIC DNA]</scope>
    <source>
        <strain evidence="3 4">DN04</strain>
    </source>
</reference>
<dbReference type="EMBL" id="SPVG01000146">
    <property type="protein sequence ID" value="TFW20626.1"/>
    <property type="molecule type" value="Genomic_DNA"/>
</dbReference>
<sequence>MHIHPWAALLLSATLAASAGHAAPIHNIVLVHGAFADGSGWKGVADILTAAGYHVSVVQHPDSSLSEDVAATRRVLDRQDGPAVLVGHSYGGTIITEAGNHPQVQALVYVSAYAPDAGEDPKALRALQPAPTSNIVQVGDGFIIRDPATFPDDFAADVPRDVARFMAISQVATATRALAAPVGAAAWRNKPSWYIVSAEDRIINPELQRYMARRANSKTVELKGSHAVFIAQPAAVARIIQEAAQ</sequence>
<keyword evidence="3" id="KW-0378">Hydrolase</keyword>
<dbReference type="Gene3D" id="3.40.50.1820">
    <property type="entry name" value="alpha/beta hydrolase"/>
    <property type="match status" value="1"/>
</dbReference>
<dbReference type="GO" id="GO:0016787">
    <property type="term" value="F:hydrolase activity"/>
    <property type="evidence" value="ECO:0007669"/>
    <property type="project" value="UniProtKB-KW"/>
</dbReference>
<evidence type="ECO:0000259" key="2">
    <source>
        <dbReference type="Pfam" id="PF12697"/>
    </source>
</evidence>
<dbReference type="AlphaFoldDB" id="A0A4Y9SDP5"/>
<comment type="caution">
    <text evidence="3">The sequence shown here is derived from an EMBL/GenBank/DDBJ whole genome shotgun (WGS) entry which is preliminary data.</text>
</comment>
<protein>
    <submittedName>
        <fullName evidence="3">Alpha/beta hydrolase</fullName>
    </submittedName>
</protein>
<feature type="domain" description="AB hydrolase-1" evidence="2">
    <location>
        <begin position="28"/>
        <end position="238"/>
    </location>
</feature>
<dbReference type="SUPFAM" id="SSF53474">
    <property type="entry name" value="alpha/beta-Hydrolases"/>
    <property type="match status" value="1"/>
</dbReference>
<gene>
    <name evidence="3" type="ORF">E4L98_14140</name>
</gene>
<evidence type="ECO:0000313" key="4">
    <source>
        <dbReference type="Proteomes" id="UP000297729"/>
    </source>
</evidence>
<feature type="signal peptide" evidence="1">
    <location>
        <begin position="1"/>
        <end position="22"/>
    </location>
</feature>
<dbReference type="PANTHER" id="PTHR37017:SF11">
    <property type="entry name" value="ESTERASE_LIPASE_THIOESTERASE DOMAIN-CONTAINING PROTEIN"/>
    <property type="match status" value="1"/>
</dbReference>
<keyword evidence="4" id="KW-1185">Reference proteome</keyword>
<dbReference type="Pfam" id="PF12697">
    <property type="entry name" value="Abhydrolase_6"/>
    <property type="match status" value="1"/>
</dbReference>
<dbReference type="Proteomes" id="UP000297729">
    <property type="component" value="Unassembled WGS sequence"/>
</dbReference>
<dbReference type="RefSeq" id="WP_135202194.1">
    <property type="nucleotide sequence ID" value="NZ_SPVG01000146.1"/>
</dbReference>
<proteinExistence type="predicted"/>
<name>A0A4Y9SDP5_9BURK</name>
<dbReference type="PANTHER" id="PTHR37017">
    <property type="entry name" value="AB HYDROLASE-1 DOMAIN-CONTAINING PROTEIN-RELATED"/>
    <property type="match status" value="1"/>
</dbReference>
<dbReference type="OrthoDB" id="9112061at2"/>
<feature type="chain" id="PRO_5021453513" evidence="1">
    <location>
        <begin position="23"/>
        <end position="245"/>
    </location>
</feature>
<dbReference type="InterPro" id="IPR000073">
    <property type="entry name" value="AB_hydrolase_1"/>
</dbReference>
<evidence type="ECO:0000256" key="1">
    <source>
        <dbReference type="SAM" id="SignalP"/>
    </source>
</evidence>
<evidence type="ECO:0000313" key="3">
    <source>
        <dbReference type="EMBL" id="TFW20626.1"/>
    </source>
</evidence>
<accession>A0A4Y9SDP5</accession>
<keyword evidence="1" id="KW-0732">Signal</keyword>
<organism evidence="3 4">
    <name type="scientific">Duganella callida</name>
    <dbReference type="NCBI Taxonomy" id="2561932"/>
    <lineage>
        <taxon>Bacteria</taxon>
        <taxon>Pseudomonadati</taxon>
        <taxon>Pseudomonadota</taxon>
        <taxon>Betaproteobacteria</taxon>
        <taxon>Burkholderiales</taxon>
        <taxon>Oxalobacteraceae</taxon>
        <taxon>Telluria group</taxon>
        <taxon>Duganella</taxon>
    </lineage>
</organism>
<dbReference type="InterPro" id="IPR052897">
    <property type="entry name" value="Sec-Metab_Biosynth_Hydrolase"/>
</dbReference>
<dbReference type="InterPro" id="IPR029058">
    <property type="entry name" value="AB_hydrolase_fold"/>
</dbReference>